<proteinExistence type="predicted"/>
<protein>
    <submittedName>
        <fullName evidence="1">(rape) hypothetical protein</fullName>
    </submittedName>
</protein>
<feature type="non-terminal residue" evidence="1">
    <location>
        <position position="120"/>
    </location>
</feature>
<dbReference type="AlphaFoldDB" id="A0A816TLE0"/>
<dbReference type="Proteomes" id="UP001295469">
    <property type="component" value="Chromosome A05"/>
</dbReference>
<accession>A0A816TLE0</accession>
<gene>
    <name evidence="1" type="ORF">DARMORV10_A05P22070.1</name>
</gene>
<sequence>MSRRVRRSLQNLGRELGRSGRRCRSWCLPTLETAQPEVGSSGWKMVSKSTARRVVSGVFRWPLKIWRAECRSRPVVLITASGLQGKGSQQNGSITLGKGLALRAGVPVPNPSTVGGMLEL</sequence>
<organism evidence="1">
    <name type="scientific">Brassica napus</name>
    <name type="common">Rape</name>
    <dbReference type="NCBI Taxonomy" id="3708"/>
    <lineage>
        <taxon>Eukaryota</taxon>
        <taxon>Viridiplantae</taxon>
        <taxon>Streptophyta</taxon>
        <taxon>Embryophyta</taxon>
        <taxon>Tracheophyta</taxon>
        <taxon>Spermatophyta</taxon>
        <taxon>Magnoliopsida</taxon>
        <taxon>eudicotyledons</taxon>
        <taxon>Gunneridae</taxon>
        <taxon>Pentapetalae</taxon>
        <taxon>rosids</taxon>
        <taxon>malvids</taxon>
        <taxon>Brassicales</taxon>
        <taxon>Brassicaceae</taxon>
        <taxon>Brassiceae</taxon>
        <taxon>Brassica</taxon>
    </lineage>
</organism>
<dbReference type="EMBL" id="HG994359">
    <property type="protein sequence ID" value="CAF2098262.1"/>
    <property type="molecule type" value="Genomic_DNA"/>
</dbReference>
<name>A0A816TLE0_BRANA</name>
<reference evidence="1" key="1">
    <citation type="submission" date="2021-01" db="EMBL/GenBank/DDBJ databases">
        <authorList>
            <consortium name="Genoscope - CEA"/>
            <person name="William W."/>
        </authorList>
    </citation>
    <scope>NUCLEOTIDE SEQUENCE</scope>
</reference>
<evidence type="ECO:0000313" key="1">
    <source>
        <dbReference type="EMBL" id="CAF2098262.1"/>
    </source>
</evidence>